<evidence type="ECO:0008006" key="4">
    <source>
        <dbReference type="Google" id="ProtNLM"/>
    </source>
</evidence>
<feature type="region of interest" description="Disordered" evidence="1">
    <location>
        <begin position="1"/>
        <end position="55"/>
    </location>
</feature>
<dbReference type="Proteomes" id="UP000235392">
    <property type="component" value="Unassembled WGS sequence"/>
</dbReference>
<dbReference type="GO" id="GO:0003676">
    <property type="term" value="F:nucleic acid binding"/>
    <property type="evidence" value="ECO:0007669"/>
    <property type="project" value="InterPro"/>
</dbReference>
<dbReference type="SUPFAM" id="SSF46689">
    <property type="entry name" value="Homeodomain-like"/>
    <property type="match status" value="1"/>
</dbReference>
<dbReference type="InterPro" id="IPR036388">
    <property type="entry name" value="WH-like_DNA-bd_sf"/>
</dbReference>
<feature type="compositionally biased region" description="Polar residues" evidence="1">
    <location>
        <begin position="36"/>
        <end position="55"/>
    </location>
</feature>
<accession>A0A2N5TCP0</accession>
<dbReference type="AlphaFoldDB" id="A0A2N5TCP0"/>
<dbReference type="InterPro" id="IPR036397">
    <property type="entry name" value="RNaseH_sf"/>
</dbReference>
<evidence type="ECO:0000256" key="1">
    <source>
        <dbReference type="SAM" id="MobiDB-lite"/>
    </source>
</evidence>
<dbReference type="InterPro" id="IPR009057">
    <property type="entry name" value="Homeodomain-like_sf"/>
</dbReference>
<dbReference type="EMBL" id="PGCI01000638">
    <property type="protein sequence ID" value="PLW23273.1"/>
    <property type="molecule type" value="Genomic_DNA"/>
</dbReference>
<dbReference type="Gene3D" id="1.10.10.10">
    <property type="entry name" value="Winged helix-like DNA-binding domain superfamily/Winged helix DNA-binding domain"/>
    <property type="match status" value="1"/>
</dbReference>
<dbReference type="Gene3D" id="3.30.420.10">
    <property type="entry name" value="Ribonuclease H-like superfamily/Ribonuclease H"/>
    <property type="match status" value="1"/>
</dbReference>
<protein>
    <recommendedName>
        <fullName evidence="4">Transposase Tc1-like domain-containing protein</fullName>
    </recommendedName>
</protein>
<comment type="caution">
    <text evidence="2">The sequence shown here is derived from an EMBL/GenBank/DDBJ whole genome shotgun (WGS) entry which is preliminary data.</text>
</comment>
<proteinExistence type="predicted"/>
<reference evidence="2 3" key="1">
    <citation type="submission" date="2017-11" db="EMBL/GenBank/DDBJ databases">
        <title>De novo assembly and phasing of dikaryotic genomes from two isolates of Puccinia coronata f. sp. avenae, the causal agent of oat crown rust.</title>
        <authorList>
            <person name="Miller M.E."/>
            <person name="Zhang Y."/>
            <person name="Omidvar V."/>
            <person name="Sperschneider J."/>
            <person name="Schwessinger B."/>
            <person name="Raley C."/>
            <person name="Palmer J.M."/>
            <person name="Garnica D."/>
            <person name="Upadhyaya N."/>
            <person name="Rathjen J."/>
            <person name="Taylor J.M."/>
            <person name="Park R.F."/>
            <person name="Dodds P.N."/>
            <person name="Hirsch C.D."/>
            <person name="Kianian S.F."/>
            <person name="Figueroa M."/>
        </authorList>
    </citation>
    <scope>NUCLEOTIDE SEQUENCE [LARGE SCALE GENOMIC DNA]</scope>
    <source>
        <strain evidence="2">12SD80</strain>
    </source>
</reference>
<evidence type="ECO:0000313" key="3">
    <source>
        <dbReference type="Proteomes" id="UP000235392"/>
    </source>
</evidence>
<gene>
    <name evidence="2" type="ORF">PCASD_16421</name>
</gene>
<evidence type="ECO:0000313" key="2">
    <source>
        <dbReference type="EMBL" id="PLW23273.1"/>
    </source>
</evidence>
<organism evidence="2 3">
    <name type="scientific">Puccinia coronata f. sp. avenae</name>
    <dbReference type="NCBI Taxonomy" id="200324"/>
    <lineage>
        <taxon>Eukaryota</taxon>
        <taxon>Fungi</taxon>
        <taxon>Dikarya</taxon>
        <taxon>Basidiomycota</taxon>
        <taxon>Pucciniomycotina</taxon>
        <taxon>Pucciniomycetes</taxon>
        <taxon>Pucciniales</taxon>
        <taxon>Pucciniaceae</taxon>
        <taxon>Puccinia</taxon>
    </lineage>
</organism>
<sequence length="259" mass="29334">MRRPASFQAGAKTSETHSKAYWANNPTGCRAAARSQEATTPSNTSSAPIATPRQPQTVIDKRIEIHIQRQLVFFGMARTVNKRNRLNTEKKAIIVGMMQAGSTATCVSKKLKLPRQTVSGVFSRYKEQGTVEATHRCGRPRKLDDHSLQQLNSHELGFHNRVAVEKPFVNSKQIEKQLKFASEHLSWTIDDWKKVVWSDESLFEVGKLSKQTKVWQKKGKKYNPECLQPTFKSGRTSTMVWGAFFNITKGPLEHLHRAS</sequence>
<name>A0A2N5TCP0_9BASI</name>